<evidence type="ECO:0000256" key="2">
    <source>
        <dbReference type="ARBA" id="ARBA00022729"/>
    </source>
</evidence>
<feature type="compositionally biased region" description="Acidic residues" evidence="5">
    <location>
        <begin position="370"/>
        <end position="396"/>
    </location>
</feature>
<feature type="compositionally biased region" description="Basic and acidic residues" evidence="5">
    <location>
        <begin position="343"/>
        <end position="362"/>
    </location>
</feature>
<evidence type="ECO:0000256" key="3">
    <source>
        <dbReference type="ARBA" id="ARBA00023026"/>
    </source>
</evidence>
<comment type="caution">
    <text evidence="7">The sequence shown here is derived from an EMBL/GenBank/DDBJ whole genome shotgun (WGS) entry which is preliminary data.</text>
</comment>
<dbReference type="STRING" id="1081108.A0A168C6B0"/>
<protein>
    <submittedName>
        <fullName evidence="7">Heat-labile enterotoxin, A chain</fullName>
    </submittedName>
</protein>
<evidence type="ECO:0000313" key="8">
    <source>
        <dbReference type="Proteomes" id="UP000076881"/>
    </source>
</evidence>
<dbReference type="EMBL" id="AZHF01000009">
    <property type="protein sequence ID" value="OAA70995.1"/>
    <property type="molecule type" value="Genomic_DNA"/>
</dbReference>
<evidence type="ECO:0000256" key="1">
    <source>
        <dbReference type="ARBA" id="ARBA00022656"/>
    </source>
</evidence>
<dbReference type="InterPro" id="IPR001144">
    <property type="entry name" value="Enterotoxin_A"/>
</dbReference>
<evidence type="ECO:0000256" key="5">
    <source>
        <dbReference type="SAM" id="MobiDB-lite"/>
    </source>
</evidence>
<reference evidence="7 8" key="1">
    <citation type="journal article" date="2016" name="Genome Biol. Evol.">
        <title>Divergent and convergent evolution of fungal pathogenicity.</title>
        <authorList>
            <person name="Shang Y."/>
            <person name="Xiao G."/>
            <person name="Zheng P."/>
            <person name="Cen K."/>
            <person name="Zhan S."/>
            <person name="Wang C."/>
        </authorList>
    </citation>
    <scope>NUCLEOTIDE SEQUENCE [LARGE SCALE GENOMIC DNA]</scope>
    <source>
        <strain evidence="7 8">RCEF 1005</strain>
    </source>
</reference>
<keyword evidence="3" id="KW-0843">Virulence</keyword>
<feature type="region of interest" description="Disordered" evidence="5">
    <location>
        <begin position="36"/>
        <end position="83"/>
    </location>
</feature>
<dbReference type="Gene3D" id="3.90.210.10">
    <property type="entry name" value="Heat-Labile Enterotoxin, subunit A"/>
    <property type="match status" value="1"/>
</dbReference>
<feature type="signal peptide" evidence="6">
    <location>
        <begin position="1"/>
        <end position="31"/>
    </location>
</feature>
<feature type="region of interest" description="Disordered" evidence="5">
    <location>
        <begin position="335"/>
        <end position="417"/>
    </location>
</feature>
<keyword evidence="2 6" id="KW-0732">Signal</keyword>
<keyword evidence="1" id="KW-0800">Toxin</keyword>
<sequence length="953" mass="104039">MRIFTARQSRITWLSLTVLAAFFLFIGLSHGHPSPGGNLHQLSRRGNSDSKPKGPKPPKGPKGGEPSGPPPATAPSKGKKVGFKKNIDRLPKFELPKEPLVTYRGETRDPGAIEAAEGFFPREPTRALTEAETEAGSSIFSHVAVKVAKEYTKYVSTSMDPGAASDFGKSTGYVYVVAPDQKMVNVPETLGEFLPSEFAKESELAAVGKIPFEQVRGWIKKNTALRPGDWLKLRDLGPKLSGEPLTEELRQQLGKTLADAYTPNTKYDAAKYDKTRASGGRPELAGFPKDSPAWQDERWKPFQNKKVSESLKEFLSETVCAKEEACVAGQLTSKAGEAGVPDPYKDVDPPCKETDLKKRDGEGACVLPDDAPDEEEGTEPSNDTEPEGTENTEPAEEGLGGETPETGLSESEKVDLAQKTSNEVFEDLFTSRKLSEKASEWGLKVQDARTQLVGYKPLTEQSPHFSMSKAGLALEGAALVAWGVGMAQAFTSNSTGWEKAAAVTALIPFVGCGFNAIAESETKEGIDVIDQMLCITADILLFTPLAPFAFAIQVFRVIAGMFKTPSMPKAEEVQETRDKAWSTILDDKVYTYYYSDDSLSRNRKFRDKLNGTMYADTMAIVSDAADLIAAANATMQASAKGPNVDKEQINAVVLNVTDQIKAGISPKIVARQREFLLQLPQRIKEGTDLSVQKMAEQFNKETMTQLTSNAMVKKYTPFVPVVEGDPGVDLEPQVRGELGALAAHLEKTPLPLPKLFDVAYVLGQSKGMLDIDPQTLNPSAFIKSRAPEMSQDDVDFYALHHALQISMLLRGTTTEDKLSKLWPSDGDDKTVQELQLLLALKFGRTFDSQKMAAAAQLAGQFATPQEIQFMTHPSVPPLKIESESMAYMGLILDLSEERITGLPRFKEVVGFKDLGTDEKLIMAMLEKAKELFVERQENNNSTLPEEGQAAAAA</sequence>
<dbReference type="Gene3D" id="1.10.490.40">
    <property type="entry name" value="Diphtheria toxin, translocation domain"/>
    <property type="match status" value="1"/>
</dbReference>
<dbReference type="GO" id="GO:0090729">
    <property type="term" value="F:toxin activity"/>
    <property type="evidence" value="ECO:0007669"/>
    <property type="project" value="UniProtKB-KW"/>
</dbReference>
<gene>
    <name evidence="7" type="ORF">LEL_09586</name>
</gene>
<dbReference type="Proteomes" id="UP000076881">
    <property type="component" value="Unassembled WGS sequence"/>
</dbReference>
<evidence type="ECO:0000256" key="4">
    <source>
        <dbReference type="ARBA" id="ARBA00023157"/>
    </source>
</evidence>
<keyword evidence="4" id="KW-1015">Disulfide bond</keyword>
<accession>A0A168C6B0</accession>
<dbReference type="OrthoDB" id="4917004at2759"/>
<name>A0A168C6B0_CORDF</name>
<evidence type="ECO:0000256" key="6">
    <source>
        <dbReference type="SAM" id="SignalP"/>
    </source>
</evidence>
<dbReference type="SUPFAM" id="SSF56399">
    <property type="entry name" value="ADP-ribosylation"/>
    <property type="match status" value="1"/>
</dbReference>
<keyword evidence="8" id="KW-1185">Reference proteome</keyword>
<feature type="chain" id="PRO_5007895847" evidence="6">
    <location>
        <begin position="32"/>
        <end position="953"/>
    </location>
</feature>
<dbReference type="Pfam" id="PF01375">
    <property type="entry name" value="Enterotoxin_a"/>
    <property type="match status" value="1"/>
</dbReference>
<evidence type="ECO:0000313" key="7">
    <source>
        <dbReference type="EMBL" id="OAA70995.1"/>
    </source>
</evidence>
<organism evidence="7 8">
    <name type="scientific">Akanthomyces lecanii RCEF 1005</name>
    <dbReference type="NCBI Taxonomy" id="1081108"/>
    <lineage>
        <taxon>Eukaryota</taxon>
        <taxon>Fungi</taxon>
        <taxon>Dikarya</taxon>
        <taxon>Ascomycota</taxon>
        <taxon>Pezizomycotina</taxon>
        <taxon>Sordariomycetes</taxon>
        <taxon>Hypocreomycetidae</taxon>
        <taxon>Hypocreales</taxon>
        <taxon>Cordycipitaceae</taxon>
        <taxon>Akanthomyces</taxon>
        <taxon>Cordyceps confragosa</taxon>
    </lineage>
</organism>
<proteinExistence type="predicted"/>
<dbReference type="AlphaFoldDB" id="A0A168C6B0"/>